<dbReference type="RefSeq" id="WP_284279433.1">
    <property type="nucleotide sequence ID" value="NZ_BSOJ01000004.1"/>
</dbReference>
<dbReference type="Pfam" id="PF25323">
    <property type="entry name" value="6TM_PilS"/>
    <property type="match status" value="1"/>
</dbReference>
<evidence type="ECO:0000256" key="6">
    <source>
        <dbReference type="ARBA" id="ARBA00022679"/>
    </source>
</evidence>
<dbReference type="Proteomes" id="UP001156664">
    <property type="component" value="Unassembled WGS sequence"/>
</dbReference>
<keyword evidence="13" id="KW-1185">Reference proteome</keyword>
<keyword evidence="10" id="KW-1133">Transmembrane helix</keyword>
<evidence type="ECO:0000256" key="4">
    <source>
        <dbReference type="ARBA" id="ARBA00022475"/>
    </source>
</evidence>
<evidence type="ECO:0000256" key="9">
    <source>
        <dbReference type="ARBA" id="ARBA00022840"/>
    </source>
</evidence>
<keyword evidence="5" id="KW-0597">Phosphoprotein</keyword>
<gene>
    <name evidence="12" type="ORF">GCM10007875_02060</name>
</gene>
<dbReference type="PROSITE" id="PS50109">
    <property type="entry name" value="HIS_KIN"/>
    <property type="match status" value="1"/>
</dbReference>
<dbReference type="PANTHER" id="PTHR44936:SF10">
    <property type="entry name" value="SENSOR PROTEIN RSTB"/>
    <property type="match status" value="1"/>
</dbReference>
<keyword evidence="9" id="KW-0067">ATP-binding</keyword>
<dbReference type="InterPro" id="IPR005467">
    <property type="entry name" value="His_kinase_dom"/>
</dbReference>
<dbReference type="SUPFAM" id="SSF55874">
    <property type="entry name" value="ATPase domain of HSP90 chaperone/DNA topoisomerase II/histidine kinase"/>
    <property type="match status" value="1"/>
</dbReference>
<feature type="domain" description="Histidine kinase" evidence="11">
    <location>
        <begin position="218"/>
        <end position="425"/>
    </location>
</feature>
<proteinExistence type="predicted"/>
<feature type="transmembrane region" description="Helical" evidence="10">
    <location>
        <begin position="128"/>
        <end position="146"/>
    </location>
</feature>
<comment type="catalytic activity">
    <reaction evidence="1">
        <text>ATP + protein L-histidine = ADP + protein N-phospho-L-histidine.</text>
        <dbReference type="EC" id="2.7.13.3"/>
    </reaction>
</comment>
<comment type="subcellular location">
    <subcellularLocation>
        <location evidence="2">Cell membrane</location>
        <topology evidence="2">Multi-pass membrane protein</topology>
    </subcellularLocation>
</comment>
<dbReference type="InterPro" id="IPR036890">
    <property type="entry name" value="HATPase_C_sf"/>
</dbReference>
<dbReference type="InterPro" id="IPR004358">
    <property type="entry name" value="Sig_transdc_His_kin-like_C"/>
</dbReference>
<dbReference type="CDD" id="cd00075">
    <property type="entry name" value="HATPase"/>
    <property type="match status" value="1"/>
</dbReference>
<sequence length="435" mass="47675">MENLLAAEAKIGHDAGHRNMLHLIQLRWLAALGQIATIAFAKLVMGIDLPMLQMLTVLAFLVAFNIGSHLLWHEQPIVTNQELSFALLVDIAVLTAQLYFSGGATNPFAFLYLLQVVLGVILLETGSAWAIMIITSLCMVGLTLFSEPLQLPPRTGHSFSPLYTQGLLLCFILNATLLVVFIARIIRNVRKGDAELAKVNQRAAEEEHIVRMGLLATGAAHELGTPLATLSVILNDWQHLPEFAENRELQEELTDMQTEIKRCKKIVSGILLAAGEARGESSARTTLLTFVNDVAREWQTIKPVAHFEYSNEISEDCEVVFDSTLKQMMFNLLDNAFEASPKWVGLRVAAREGTLIFTVTDQGPGFPAYMLRQLGKPYQSTKGRAGGGLGLFLVVNVARTLGGAVQAENLPDKGAKIEVTLPLSSILFEGETRSE</sequence>
<evidence type="ECO:0000256" key="8">
    <source>
        <dbReference type="ARBA" id="ARBA00022777"/>
    </source>
</evidence>
<dbReference type="Gene3D" id="1.10.287.130">
    <property type="match status" value="1"/>
</dbReference>
<feature type="transmembrane region" description="Helical" evidence="10">
    <location>
        <begin position="106"/>
        <end position="123"/>
    </location>
</feature>
<keyword evidence="10" id="KW-0472">Membrane</keyword>
<dbReference type="PRINTS" id="PR00344">
    <property type="entry name" value="BCTRLSENSOR"/>
</dbReference>
<dbReference type="CDD" id="cd00082">
    <property type="entry name" value="HisKA"/>
    <property type="match status" value="1"/>
</dbReference>
<dbReference type="InterPro" id="IPR050980">
    <property type="entry name" value="2C_sensor_his_kinase"/>
</dbReference>
<evidence type="ECO:0000256" key="2">
    <source>
        <dbReference type="ARBA" id="ARBA00004651"/>
    </source>
</evidence>
<dbReference type="InterPro" id="IPR003661">
    <property type="entry name" value="HisK_dim/P_dom"/>
</dbReference>
<evidence type="ECO:0000256" key="3">
    <source>
        <dbReference type="ARBA" id="ARBA00012438"/>
    </source>
</evidence>
<keyword evidence="6" id="KW-0808">Transferase</keyword>
<evidence type="ECO:0000256" key="1">
    <source>
        <dbReference type="ARBA" id="ARBA00000085"/>
    </source>
</evidence>
<name>A0ABQ5YKP9_9BURK</name>
<reference evidence="13" key="1">
    <citation type="journal article" date="2019" name="Int. J. Syst. Evol. Microbiol.">
        <title>The Global Catalogue of Microorganisms (GCM) 10K type strain sequencing project: providing services to taxonomists for standard genome sequencing and annotation.</title>
        <authorList>
            <consortium name="The Broad Institute Genomics Platform"/>
            <consortium name="The Broad Institute Genome Sequencing Center for Infectious Disease"/>
            <person name="Wu L."/>
            <person name="Ma J."/>
        </authorList>
    </citation>
    <scope>NUCLEOTIDE SEQUENCE [LARGE SCALE GENOMIC DNA]</scope>
    <source>
        <strain evidence="13">NBRC 105857</strain>
    </source>
</reference>
<accession>A0ABQ5YKP9</accession>
<dbReference type="InterPro" id="IPR036097">
    <property type="entry name" value="HisK_dim/P_sf"/>
</dbReference>
<dbReference type="PANTHER" id="PTHR44936">
    <property type="entry name" value="SENSOR PROTEIN CREC"/>
    <property type="match status" value="1"/>
</dbReference>
<dbReference type="EC" id="2.7.13.3" evidence="3"/>
<keyword evidence="10" id="KW-0812">Transmembrane</keyword>
<dbReference type="SUPFAM" id="SSF47384">
    <property type="entry name" value="Homodimeric domain of signal transducing histidine kinase"/>
    <property type="match status" value="1"/>
</dbReference>
<evidence type="ECO:0000313" key="12">
    <source>
        <dbReference type="EMBL" id="GLR25119.1"/>
    </source>
</evidence>
<comment type="caution">
    <text evidence="12">The sequence shown here is derived from an EMBL/GenBank/DDBJ whole genome shotgun (WGS) entry which is preliminary data.</text>
</comment>
<dbReference type="InterPro" id="IPR003594">
    <property type="entry name" value="HATPase_dom"/>
</dbReference>
<feature type="transmembrane region" description="Helical" evidence="10">
    <location>
        <begin position="26"/>
        <end position="45"/>
    </location>
</feature>
<dbReference type="GO" id="GO:0016301">
    <property type="term" value="F:kinase activity"/>
    <property type="evidence" value="ECO:0007669"/>
    <property type="project" value="UniProtKB-KW"/>
</dbReference>
<keyword evidence="7" id="KW-0547">Nucleotide-binding</keyword>
<evidence type="ECO:0000256" key="5">
    <source>
        <dbReference type="ARBA" id="ARBA00022553"/>
    </source>
</evidence>
<evidence type="ECO:0000259" key="11">
    <source>
        <dbReference type="PROSITE" id="PS50109"/>
    </source>
</evidence>
<evidence type="ECO:0000256" key="7">
    <source>
        <dbReference type="ARBA" id="ARBA00022741"/>
    </source>
</evidence>
<organism evidence="12 13">
    <name type="scientific">Limnobacter litoralis</name>
    <dbReference type="NCBI Taxonomy" id="481366"/>
    <lineage>
        <taxon>Bacteria</taxon>
        <taxon>Pseudomonadati</taxon>
        <taxon>Pseudomonadota</taxon>
        <taxon>Betaproteobacteria</taxon>
        <taxon>Burkholderiales</taxon>
        <taxon>Burkholderiaceae</taxon>
        <taxon>Limnobacter</taxon>
    </lineage>
</organism>
<feature type="transmembrane region" description="Helical" evidence="10">
    <location>
        <begin position="51"/>
        <end position="71"/>
    </location>
</feature>
<evidence type="ECO:0000256" key="10">
    <source>
        <dbReference type="SAM" id="Phobius"/>
    </source>
</evidence>
<dbReference type="SMART" id="SM00387">
    <property type="entry name" value="HATPase_c"/>
    <property type="match status" value="1"/>
</dbReference>
<feature type="transmembrane region" description="Helical" evidence="10">
    <location>
        <begin position="83"/>
        <end position="100"/>
    </location>
</feature>
<protein>
    <recommendedName>
        <fullName evidence="3">histidine kinase</fullName>
        <ecNumber evidence="3">2.7.13.3</ecNumber>
    </recommendedName>
</protein>
<dbReference type="Pfam" id="PF02518">
    <property type="entry name" value="HATPase_c"/>
    <property type="match status" value="1"/>
</dbReference>
<feature type="transmembrane region" description="Helical" evidence="10">
    <location>
        <begin position="166"/>
        <end position="186"/>
    </location>
</feature>
<dbReference type="Gene3D" id="3.30.565.10">
    <property type="entry name" value="Histidine kinase-like ATPase, C-terminal domain"/>
    <property type="match status" value="1"/>
</dbReference>
<keyword evidence="8 12" id="KW-0418">Kinase</keyword>
<keyword evidence="4" id="KW-1003">Cell membrane</keyword>
<evidence type="ECO:0000313" key="13">
    <source>
        <dbReference type="Proteomes" id="UP001156664"/>
    </source>
</evidence>
<dbReference type="EMBL" id="BSOJ01000004">
    <property type="protein sequence ID" value="GLR25119.1"/>
    <property type="molecule type" value="Genomic_DNA"/>
</dbReference>